<reference evidence="1" key="1">
    <citation type="submission" date="2020-10" db="EMBL/GenBank/DDBJ databases">
        <authorList>
            <person name="Castelo-Branco R."/>
            <person name="Eusebio N."/>
            <person name="Adriana R."/>
            <person name="Vieira A."/>
            <person name="Brugerolle De Fraissinette N."/>
            <person name="Rezende De Castro R."/>
            <person name="Schneider M.P."/>
            <person name="Vasconcelos V."/>
            <person name="Leao P.N."/>
        </authorList>
    </citation>
    <scope>NUCLEOTIDE SEQUENCE</scope>
    <source>
        <strain evidence="1">LEGE 06105</strain>
    </source>
</reference>
<sequence length="442" mass="52169">MIVDSLPIIQGKKHLLDLNHRGLDVQAAQEKVYSFFVEMVQNHEPEDVLQEFKNLFVDCLDSGSSDYELGIYDIFIGSNEPEFRNTLKRTCYILINNWENRRQYKYIQQLIDLFTKYTPKTNLTSSRKINIFRAWLINFVNSKDCQELKLFAIKHEDQSKLHWTNRYSSYLLIAQSTDKNNPKEQQQAAKRLSKQLKDKFKFELAMYIARSQSAASNVNRYQNPSILGDEVLRLIKVLVVRKGAFSYENIANIFIKQTRNQNLKDFKESLLKYLLYSLSQQDFIETLQQQLSEKLLVWKTEYNQETINQNLLLRICNKIIDYLISENGKEPSQLFTLLLSQGNPLNLVIVLLKIVLISKNSRRHLEMRIANLICYYDIYPEEECKWVINFIEIFTITFAIYADNVEYNLIKMQEDSAGDELPTNLDTYRIFSQLKLLRKENY</sequence>
<evidence type="ECO:0000313" key="2">
    <source>
        <dbReference type="Proteomes" id="UP000620559"/>
    </source>
</evidence>
<evidence type="ECO:0000313" key="1">
    <source>
        <dbReference type="EMBL" id="MBE9213978.1"/>
    </source>
</evidence>
<dbReference type="RefSeq" id="WP_193921330.1">
    <property type="nucleotide sequence ID" value="NZ_JADEWL010000046.1"/>
</dbReference>
<protein>
    <submittedName>
        <fullName evidence="1">Uncharacterized protein</fullName>
    </submittedName>
</protein>
<keyword evidence="2" id="KW-1185">Reference proteome</keyword>
<gene>
    <name evidence="1" type="ORF">IQ247_15105</name>
</gene>
<proteinExistence type="predicted"/>
<dbReference type="Proteomes" id="UP000620559">
    <property type="component" value="Unassembled WGS sequence"/>
</dbReference>
<organism evidence="1 2">
    <name type="scientific">Plectonema cf. radiosum LEGE 06105</name>
    <dbReference type="NCBI Taxonomy" id="945769"/>
    <lineage>
        <taxon>Bacteria</taxon>
        <taxon>Bacillati</taxon>
        <taxon>Cyanobacteriota</taxon>
        <taxon>Cyanophyceae</taxon>
        <taxon>Oscillatoriophycideae</taxon>
        <taxon>Oscillatoriales</taxon>
        <taxon>Microcoleaceae</taxon>
        <taxon>Plectonema</taxon>
    </lineage>
</organism>
<comment type="caution">
    <text evidence="1">The sequence shown here is derived from an EMBL/GenBank/DDBJ whole genome shotgun (WGS) entry which is preliminary data.</text>
</comment>
<dbReference type="AlphaFoldDB" id="A0A8J7F4G0"/>
<dbReference type="EMBL" id="JADEWL010000046">
    <property type="protein sequence ID" value="MBE9213978.1"/>
    <property type="molecule type" value="Genomic_DNA"/>
</dbReference>
<name>A0A8J7F4G0_9CYAN</name>
<accession>A0A8J7F4G0</accession>